<feature type="transmembrane region" description="Helical" evidence="1">
    <location>
        <begin position="241"/>
        <end position="260"/>
    </location>
</feature>
<accession>E3FI15</accession>
<keyword evidence="1" id="KW-1133">Transmembrane helix</keyword>
<dbReference type="Proteomes" id="UP000001351">
    <property type="component" value="Chromosome"/>
</dbReference>
<keyword evidence="1" id="KW-0812">Transmembrane</keyword>
<reference evidence="3 4" key="1">
    <citation type="journal article" date="2011" name="Mol. Biol. Evol.">
        <title>Comparative genomic analysis of fruiting body formation in Myxococcales.</title>
        <authorList>
            <person name="Huntley S."/>
            <person name="Hamann N."/>
            <person name="Wegener-Feldbrugge S."/>
            <person name="Treuner-Lange A."/>
            <person name="Kube M."/>
            <person name="Reinhardt R."/>
            <person name="Klages S."/>
            <person name="Muller R."/>
            <person name="Ronning C.M."/>
            <person name="Nierman W.C."/>
            <person name="Sogaard-Andersen L."/>
        </authorList>
    </citation>
    <scope>NUCLEOTIDE SEQUENCE [LARGE SCALE GENOMIC DNA]</scope>
    <source>
        <strain evidence="3 4">DW4/3-1</strain>
    </source>
</reference>
<name>E3FI15_STIAD</name>
<dbReference type="AlphaFoldDB" id="E3FI15"/>
<sequence>MRTERLAALLLLLWGAGAALAHDADLIFAQTERSQRGAPEVHARLTMTVNTLSLLLSNGADAQGTLSQKDLDARHSALAVSVWDVSPLRARDGPCVRLGQTARRLETSVELTATFHCPPGPLWQTFGMLSVLPPEYQVVLSPPRGGQGAARTVDARQPQVVLSEEGDVPQRVPGLAGWVRLGMKHIFEGADHLAFLAALLLVGGTLKQVIGLVTSFTVAHSLTLVATTLGVIPLDATRARWAEAAIAISIIYVAAENLLVRPPRYRPFLTFLFGLVHGLGFASVLAGHGLGKPGGEELLGFNFGVELGQALVVLPVLPFMRLIQRRPSVHRKIVVLLSGAVLFMGINWLIKRVG</sequence>
<gene>
    <name evidence="3" type="ordered locus">STAUR_3833</name>
</gene>
<feature type="transmembrane region" description="Helical" evidence="1">
    <location>
        <begin position="332"/>
        <end position="350"/>
    </location>
</feature>
<dbReference type="KEGG" id="sur:STAUR_3833"/>
<evidence type="ECO:0000256" key="1">
    <source>
        <dbReference type="SAM" id="Phobius"/>
    </source>
</evidence>
<dbReference type="Pfam" id="PF13795">
    <property type="entry name" value="HupE_UreJ_2"/>
    <property type="match status" value="1"/>
</dbReference>
<dbReference type="OrthoDB" id="9808870at2"/>
<dbReference type="eggNOG" id="COG2370">
    <property type="taxonomic scope" value="Bacteria"/>
</dbReference>
<evidence type="ECO:0000313" key="4">
    <source>
        <dbReference type="Proteomes" id="UP000001351"/>
    </source>
</evidence>
<feature type="signal peptide" evidence="2">
    <location>
        <begin position="1"/>
        <end position="21"/>
    </location>
</feature>
<keyword evidence="1" id="KW-0472">Membrane</keyword>
<dbReference type="HOGENOM" id="CLU_043645_2_0_7"/>
<evidence type="ECO:0000256" key="2">
    <source>
        <dbReference type="SAM" id="SignalP"/>
    </source>
</evidence>
<dbReference type="InterPro" id="IPR032809">
    <property type="entry name" value="Put_HupE_UreJ"/>
</dbReference>
<feature type="chain" id="PRO_5003168936" evidence="2">
    <location>
        <begin position="22"/>
        <end position="354"/>
    </location>
</feature>
<dbReference type="RefSeq" id="WP_013375922.1">
    <property type="nucleotide sequence ID" value="NC_014623.1"/>
</dbReference>
<protein>
    <submittedName>
        <fullName evidence="3">Conserved uncharacterized protein</fullName>
    </submittedName>
</protein>
<dbReference type="EMBL" id="CP002271">
    <property type="protein sequence ID" value="ADO71621.1"/>
    <property type="molecule type" value="Genomic_DNA"/>
</dbReference>
<proteinExistence type="predicted"/>
<keyword evidence="4" id="KW-1185">Reference proteome</keyword>
<evidence type="ECO:0000313" key="3">
    <source>
        <dbReference type="EMBL" id="ADO71621.1"/>
    </source>
</evidence>
<feature type="transmembrane region" description="Helical" evidence="1">
    <location>
        <begin position="267"/>
        <end position="286"/>
    </location>
</feature>
<feature type="transmembrane region" description="Helical" evidence="1">
    <location>
        <begin position="298"/>
        <end position="320"/>
    </location>
</feature>
<organism evidence="3 4">
    <name type="scientific">Stigmatella aurantiaca (strain DW4/3-1)</name>
    <dbReference type="NCBI Taxonomy" id="378806"/>
    <lineage>
        <taxon>Bacteria</taxon>
        <taxon>Pseudomonadati</taxon>
        <taxon>Myxococcota</taxon>
        <taxon>Myxococcia</taxon>
        <taxon>Myxococcales</taxon>
        <taxon>Cystobacterineae</taxon>
        <taxon>Archangiaceae</taxon>
        <taxon>Stigmatella</taxon>
    </lineage>
</organism>
<keyword evidence="2" id="KW-0732">Signal</keyword>
<dbReference type="STRING" id="378806.STAUR_3833"/>